<protein>
    <submittedName>
        <fullName evidence="2">NAD(P)/FAD-dependent oxidoreductase</fullName>
    </submittedName>
</protein>
<accession>A0ABY0IGD3</accession>
<dbReference type="InterPro" id="IPR015904">
    <property type="entry name" value="Sulphide_quinone_reductase"/>
</dbReference>
<dbReference type="InterPro" id="IPR036188">
    <property type="entry name" value="FAD/NAD-bd_sf"/>
</dbReference>
<sequence>MNIVIVGGGTAGITTAARLRNSLDKSFEISVIEPSKYHYYQPYWTLNGAGIGTKEETRKLTKEVMPHQVSWIQDRCIKINPDKNEVECEKEGIIKYDILVVAPGIQINWDQIKGLKEAMGKDGVCSNYSYEYVDYTWKFLQELDHGSALFTFPNSPLKCGGAPQKIMYLVEDYLRKHGKRNNVEIEFTSPGQAIFGVEKYKKSLEKIIKERDIKTHFQINLERIDGINKKAFFRDLQTNQLIEKEYSFIHVVPPMSAPDFLINSKLLDETGWIDVDKHTFQHQKYQNVFSLGDVSNAPTAKTGAAIRKQAPVVAENIVKFINKRSDFNREYNGYTSCPIVTGYGQLILAEFDYDGKPCETFPFDQSKPRWSMYFLKAHILPLVYWHGMLKGRM</sequence>
<feature type="domain" description="FAD/NAD(P)-binding" evidence="1">
    <location>
        <begin position="1"/>
        <end position="119"/>
    </location>
</feature>
<proteinExistence type="predicted"/>
<dbReference type="Pfam" id="PF07992">
    <property type="entry name" value="Pyr_redox_2"/>
    <property type="match status" value="1"/>
</dbReference>
<evidence type="ECO:0000259" key="1">
    <source>
        <dbReference type="Pfam" id="PF07992"/>
    </source>
</evidence>
<dbReference type="SUPFAM" id="SSF51905">
    <property type="entry name" value="FAD/NAD(P)-binding domain"/>
    <property type="match status" value="2"/>
</dbReference>
<gene>
    <name evidence="2" type="ORF">DAY19_07760</name>
</gene>
<keyword evidence="3" id="KW-1185">Reference proteome</keyword>
<dbReference type="PANTHER" id="PTHR10632">
    <property type="entry name" value="SULFIDE:QUINONE OXIDOREDUCTASE"/>
    <property type="match status" value="1"/>
</dbReference>
<dbReference type="PANTHER" id="PTHR10632:SF2">
    <property type="entry name" value="SULFIDE:QUINONE OXIDOREDUCTASE, MITOCHONDRIAL"/>
    <property type="match status" value="1"/>
</dbReference>
<evidence type="ECO:0000313" key="2">
    <source>
        <dbReference type="EMBL" id="RZF21574.1"/>
    </source>
</evidence>
<organism evidence="2 3">
    <name type="scientific">Halobacteriovorax vibrionivorans</name>
    <dbReference type="NCBI Taxonomy" id="2152716"/>
    <lineage>
        <taxon>Bacteria</taxon>
        <taxon>Pseudomonadati</taxon>
        <taxon>Bdellovibrionota</taxon>
        <taxon>Bacteriovoracia</taxon>
        <taxon>Bacteriovoracales</taxon>
        <taxon>Halobacteriovoraceae</taxon>
        <taxon>Halobacteriovorax</taxon>
    </lineage>
</organism>
<dbReference type="EMBL" id="QDKL01000002">
    <property type="protein sequence ID" value="RZF21574.1"/>
    <property type="molecule type" value="Genomic_DNA"/>
</dbReference>
<comment type="caution">
    <text evidence="2">The sequence shown here is derived from an EMBL/GenBank/DDBJ whole genome shotgun (WGS) entry which is preliminary data.</text>
</comment>
<dbReference type="InterPro" id="IPR023753">
    <property type="entry name" value="FAD/NAD-binding_dom"/>
</dbReference>
<evidence type="ECO:0000313" key="3">
    <source>
        <dbReference type="Proteomes" id="UP000443582"/>
    </source>
</evidence>
<dbReference type="Proteomes" id="UP000443582">
    <property type="component" value="Unassembled WGS sequence"/>
</dbReference>
<dbReference type="Gene3D" id="3.50.50.60">
    <property type="entry name" value="FAD/NAD(P)-binding domain"/>
    <property type="match status" value="2"/>
</dbReference>
<name>A0ABY0IGD3_9BACT</name>
<dbReference type="RefSeq" id="WP_115361093.1">
    <property type="nucleotide sequence ID" value="NZ_QDKL01000002.1"/>
</dbReference>
<reference evidence="3" key="1">
    <citation type="journal article" date="2019" name="Int. J. Syst. Evol. Microbiol.">
        <title>Halobacteriovorax valvorus sp. nov., a novel prokaryotic predator isolated from coastal seawater of China.</title>
        <authorList>
            <person name="Chen M.-X."/>
        </authorList>
    </citation>
    <scope>NUCLEOTIDE SEQUENCE [LARGE SCALE GENOMIC DNA]</scope>
    <source>
        <strain evidence="3">BL9</strain>
    </source>
</reference>